<evidence type="ECO:0000313" key="2">
    <source>
        <dbReference type="EMBL" id="DAF92812.1"/>
    </source>
</evidence>
<name>A0A8S5UEE2_9CAUD</name>
<dbReference type="EMBL" id="BK016073">
    <property type="protein sequence ID" value="DAF92812.1"/>
    <property type="molecule type" value="Genomic_DNA"/>
</dbReference>
<feature type="region of interest" description="Disordered" evidence="1">
    <location>
        <begin position="66"/>
        <end position="94"/>
    </location>
</feature>
<proteinExistence type="predicted"/>
<accession>A0A8S5UEE2</accession>
<feature type="region of interest" description="Disordered" evidence="1">
    <location>
        <begin position="1"/>
        <end position="32"/>
    </location>
</feature>
<reference evidence="2" key="1">
    <citation type="journal article" date="2021" name="Proc. Natl. Acad. Sci. U.S.A.">
        <title>A Catalog of Tens of Thousands of Viruses from Human Metagenomes Reveals Hidden Associations with Chronic Diseases.</title>
        <authorList>
            <person name="Tisza M.J."/>
            <person name="Buck C.B."/>
        </authorList>
    </citation>
    <scope>NUCLEOTIDE SEQUENCE</scope>
    <source>
        <strain evidence="2">Ctdj515</strain>
    </source>
</reference>
<sequence>MRIELDPLPAPHALEATLRDGRPPDVQTAPGRRDLNVGAFVVREKSASGLVGDAVLIEAPVEVDTGDAVSEDEAEGCAGGARGRVSAPRARVSN</sequence>
<organism evidence="2">
    <name type="scientific">Siphoviridae sp. ctdj515</name>
    <dbReference type="NCBI Taxonomy" id="2825582"/>
    <lineage>
        <taxon>Viruses</taxon>
        <taxon>Duplodnaviria</taxon>
        <taxon>Heunggongvirae</taxon>
        <taxon>Uroviricota</taxon>
        <taxon>Caudoviricetes</taxon>
    </lineage>
</organism>
<evidence type="ECO:0000256" key="1">
    <source>
        <dbReference type="SAM" id="MobiDB-lite"/>
    </source>
</evidence>
<protein>
    <submittedName>
        <fullName evidence="2">Uncharacterized protein</fullName>
    </submittedName>
</protein>